<evidence type="ECO:0000313" key="6">
    <source>
        <dbReference type="EMBL" id="GAA0148518.1"/>
    </source>
</evidence>
<dbReference type="Gene3D" id="1.10.238.10">
    <property type="entry name" value="EF-hand"/>
    <property type="match status" value="1"/>
</dbReference>
<dbReference type="EMBL" id="BAABME010001250">
    <property type="protein sequence ID" value="GAA0148518.1"/>
    <property type="molecule type" value="Genomic_DNA"/>
</dbReference>
<keyword evidence="4" id="KW-0479">Metal-binding</keyword>
<dbReference type="PANTHER" id="PTHR23056">
    <property type="entry name" value="CALCINEURIN B"/>
    <property type="match status" value="1"/>
</dbReference>
<dbReference type="SMART" id="SM00054">
    <property type="entry name" value="EFh"/>
    <property type="match status" value="1"/>
</dbReference>
<dbReference type="PROSITE" id="PS50222">
    <property type="entry name" value="EF_HAND_2"/>
    <property type="match status" value="1"/>
</dbReference>
<dbReference type="GO" id="GO:0019722">
    <property type="term" value="P:calcium-mediated signaling"/>
    <property type="evidence" value="ECO:0007669"/>
    <property type="project" value="UniProtKB-UniRule"/>
</dbReference>
<proteinExistence type="inferred from homology"/>
<dbReference type="SUPFAM" id="SSF47473">
    <property type="entry name" value="EF-hand"/>
    <property type="match status" value="1"/>
</dbReference>
<reference evidence="6 7" key="1">
    <citation type="submission" date="2024-01" db="EMBL/GenBank/DDBJ databases">
        <title>The complete chloroplast genome sequence of Lithospermum erythrorhizon: insights into the phylogenetic relationship among Boraginaceae species and the maternal lineages of purple gromwells.</title>
        <authorList>
            <person name="Okada T."/>
            <person name="Watanabe K."/>
        </authorList>
    </citation>
    <scope>NUCLEOTIDE SEQUENCE [LARGE SCALE GENOMIC DNA]</scope>
</reference>
<evidence type="ECO:0000313" key="7">
    <source>
        <dbReference type="Proteomes" id="UP001454036"/>
    </source>
</evidence>
<dbReference type="InterPro" id="IPR045198">
    <property type="entry name" value="CNBL1-10"/>
</dbReference>
<gene>
    <name evidence="6" type="ORF">LIER_07937</name>
</gene>
<organism evidence="6 7">
    <name type="scientific">Lithospermum erythrorhizon</name>
    <name type="common">Purple gromwell</name>
    <name type="synonym">Lithospermum officinale var. erythrorhizon</name>
    <dbReference type="NCBI Taxonomy" id="34254"/>
    <lineage>
        <taxon>Eukaryota</taxon>
        <taxon>Viridiplantae</taxon>
        <taxon>Streptophyta</taxon>
        <taxon>Embryophyta</taxon>
        <taxon>Tracheophyta</taxon>
        <taxon>Spermatophyta</taxon>
        <taxon>Magnoliopsida</taxon>
        <taxon>eudicotyledons</taxon>
        <taxon>Gunneridae</taxon>
        <taxon>Pentapetalae</taxon>
        <taxon>asterids</taxon>
        <taxon>lamiids</taxon>
        <taxon>Boraginales</taxon>
        <taxon>Boraginaceae</taxon>
        <taxon>Boraginoideae</taxon>
        <taxon>Lithospermeae</taxon>
        <taxon>Lithospermum</taxon>
    </lineage>
</organism>
<dbReference type="GO" id="GO:0005509">
    <property type="term" value="F:calcium ion binding"/>
    <property type="evidence" value="ECO:0007669"/>
    <property type="project" value="UniProtKB-UniRule"/>
</dbReference>
<dbReference type="PANTHER" id="PTHR23056:SF108">
    <property type="entry name" value="CALCINEURIN B-LIKE PROTEIN 5"/>
    <property type="match status" value="1"/>
</dbReference>
<dbReference type="GO" id="GO:0016020">
    <property type="term" value="C:membrane"/>
    <property type="evidence" value="ECO:0007669"/>
    <property type="project" value="UniProtKB-SubCell"/>
</dbReference>
<keyword evidence="7" id="KW-1185">Reference proteome</keyword>
<comment type="caution">
    <text evidence="6">The sequence shown here is derived from an EMBL/GenBank/DDBJ whole genome shotgun (WGS) entry which is preliminary data.</text>
</comment>
<keyword evidence="4" id="KW-0472">Membrane</keyword>
<dbReference type="Proteomes" id="UP001454036">
    <property type="component" value="Unassembled WGS sequence"/>
</dbReference>
<dbReference type="InterPro" id="IPR002048">
    <property type="entry name" value="EF_hand_dom"/>
</dbReference>
<dbReference type="PROSITE" id="PS00018">
    <property type="entry name" value="EF_HAND_1"/>
    <property type="match status" value="1"/>
</dbReference>
<keyword evidence="2 4" id="KW-0106">Calcium</keyword>
<sequence length="84" mass="9678">MILAFLDESDLILNDDIVQEIIDKTFEQADKNGDGIIDPEEWKDFTAQNPSILTNMTIPYLRDLPTIFPNFMPTTELEDETDEI</sequence>
<protein>
    <recommendedName>
        <fullName evidence="4">Calcineurin B-like protein</fullName>
    </recommendedName>
</protein>
<evidence type="ECO:0000256" key="4">
    <source>
        <dbReference type="RuleBase" id="RU369080"/>
    </source>
</evidence>
<evidence type="ECO:0000259" key="5">
    <source>
        <dbReference type="PROSITE" id="PS50222"/>
    </source>
</evidence>
<comment type="subcellular location">
    <subcellularLocation>
        <location evidence="4">Membrane</location>
    </subcellularLocation>
</comment>
<evidence type="ECO:0000256" key="3">
    <source>
        <dbReference type="ARBA" id="ARBA00023774"/>
    </source>
</evidence>
<dbReference type="InterPro" id="IPR018247">
    <property type="entry name" value="EF_Hand_1_Ca_BS"/>
</dbReference>
<comment type="subunit">
    <text evidence="4">Homodimer. Interacts with CIPK.</text>
</comment>
<dbReference type="InterPro" id="IPR011992">
    <property type="entry name" value="EF-hand-dom_pair"/>
</dbReference>
<dbReference type="Pfam" id="PF13202">
    <property type="entry name" value="EF-hand_5"/>
    <property type="match status" value="1"/>
</dbReference>
<evidence type="ECO:0000256" key="2">
    <source>
        <dbReference type="ARBA" id="ARBA00022837"/>
    </source>
</evidence>
<evidence type="ECO:0000256" key="1">
    <source>
        <dbReference type="ARBA" id="ARBA00022737"/>
    </source>
</evidence>
<dbReference type="GO" id="GO:0019900">
    <property type="term" value="F:kinase binding"/>
    <property type="evidence" value="ECO:0007669"/>
    <property type="project" value="UniProtKB-UniRule"/>
</dbReference>
<dbReference type="AlphaFoldDB" id="A0AAV3PEC6"/>
<accession>A0AAV3PEC6</accession>
<comment type="similarity">
    <text evidence="3 4">Belongs to the calcineurin regulatory subunit family.</text>
</comment>
<keyword evidence="1 4" id="KW-0677">Repeat</keyword>
<feature type="domain" description="EF-hand" evidence="5">
    <location>
        <begin position="17"/>
        <end position="52"/>
    </location>
</feature>
<comment type="function">
    <text evidence="4">Acts as a calcium sensor. CBL proteins interact with CIPK serine-threonine protein kinases. Binding of a CBL protein to the regulatory NAF domain of a CIPK protein lead to the activation of the kinase in a calcium-dependent manner.</text>
</comment>
<name>A0AAV3PEC6_LITER</name>